<dbReference type="EMBL" id="BAAAEM010000002">
    <property type="protein sequence ID" value="GAA0466683.1"/>
    <property type="molecule type" value="Genomic_DNA"/>
</dbReference>
<proteinExistence type="predicted"/>
<sequence length="201" mass="22464">MQFSYAEILEIFSEKHKIIPDKKNAFRGRLQHFQRLGFPAGANTGKGNMVAYSWRDLFLIGLALDCLEIGSTPDRSVNEITKFEDVFMSTVASVALGDQNEESSEFKCFLIVELSNLMSLKAEDDWSQTVKLLSHQDMMQILSSEGLDAHQSPYALIDLRQFLAATLNAIFANVSGSKKNIIRDLKLWATEKLDSDAAHAA</sequence>
<accession>A0ABN1A3L3</accession>
<dbReference type="RefSeq" id="WP_229954032.1">
    <property type="nucleotide sequence ID" value="NZ_BAAAEM010000002.1"/>
</dbReference>
<comment type="caution">
    <text evidence="1">The sequence shown here is derived from an EMBL/GenBank/DDBJ whole genome shotgun (WGS) entry which is preliminary data.</text>
</comment>
<dbReference type="Proteomes" id="UP001500713">
    <property type="component" value="Unassembled WGS sequence"/>
</dbReference>
<organism evidence="1 2">
    <name type="scientific">Parasphingorhabdus litoris</name>
    <dbReference type="NCBI Taxonomy" id="394733"/>
    <lineage>
        <taxon>Bacteria</taxon>
        <taxon>Pseudomonadati</taxon>
        <taxon>Pseudomonadota</taxon>
        <taxon>Alphaproteobacteria</taxon>
        <taxon>Sphingomonadales</taxon>
        <taxon>Sphingomonadaceae</taxon>
        <taxon>Parasphingorhabdus</taxon>
    </lineage>
</organism>
<evidence type="ECO:0000313" key="1">
    <source>
        <dbReference type="EMBL" id="GAA0466683.1"/>
    </source>
</evidence>
<gene>
    <name evidence="1" type="ORF">GCM10009096_04210</name>
</gene>
<evidence type="ECO:0000313" key="2">
    <source>
        <dbReference type="Proteomes" id="UP001500713"/>
    </source>
</evidence>
<reference evidence="1 2" key="1">
    <citation type="journal article" date="2019" name="Int. J. Syst. Evol. Microbiol.">
        <title>The Global Catalogue of Microorganisms (GCM) 10K type strain sequencing project: providing services to taxonomists for standard genome sequencing and annotation.</title>
        <authorList>
            <consortium name="The Broad Institute Genomics Platform"/>
            <consortium name="The Broad Institute Genome Sequencing Center for Infectious Disease"/>
            <person name="Wu L."/>
            <person name="Ma J."/>
        </authorList>
    </citation>
    <scope>NUCLEOTIDE SEQUENCE [LARGE SCALE GENOMIC DNA]</scope>
    <source>
        <strain evidence="1 2">JCM 14162</strain>
    </source>
</reference>
<keyword evidence="2" id="KW-1185">Reference proteome</keyword>
<name>A0ABN1A3L3_9SPHN</name>
<protein>
    <submittedName>
        <fullName evidence="1">Uncharacterized protein</fullName>
    </submittedName>
</protein>